<evidence type="ECO:0000313" key="4">
    <source>
        <dbReference type="Proteomes" id="UP001489004"/>
    </source>
</evidence>
<dbReference type="PANTHER" id="PTHR47912">
    <property type="entry name" value="THIOREDOXIN-LIKE 4, CHLOROPLASTIC"/>
    <property type="match status" value="1"/>
</dbReference>
<dbReference type="InterPro" id="IPR036249">
    <property type="entry name" value="Thioredoxin-like_sf"/>
</dbReference>
<reference evidence="3 4" key="1">
    <citation type="journal article" date="2024" name="Nat. Commun.">
        <title>Phylogenomics reveals the evolutionary origins of lichenization in chlorophyte algae.</title>
        <authorList>
            <person name="Puginier C."/>
            <person name="Libourel C."/>
            <person name="Otte J."/>
            <person name="Skaloud P."/>
            <person name="Haon M."/>
            <person name="Grisel S."/>
            <person name="Petersen M."/>
            <person name="Berrin J.G."/>
            <person name="Delaux P.M."/>
            <person name="Dal Grande F."/>
            <person name="Keller J."/>
        </authorList>
    </citation>
    <scope>NUCLEOTIDE SEQUENCE [LARGE SCALE GENOMIC DNA]</scope>
    <source>
        <strain evidence="3 4">SAG 2043</strain>
    </source>
</reference>
<dbReference type="EMBL" id="JALJOR010000015">
    <property type="protein sequence ID" value="KAK9805662.1"/>
    <property type="molecule type" value="Genomic_DNA"/>
</dbReference>
<feature type="region of interest" description="Disordered" evidence="1">
    <location>
        <begin position="74"/>
        <end position="102"/>
    </location>
</feature>
<dbReference type="Pfam" id="PF00085">
    <property type="entry name" value="Thioredoxin"/>
    <property type="match status" value="1"/>
</dbReference>
<feature type="compositionally biased region" description="Low complexity" evidence="1">
    <location>
        <begin position="88"/>
        <end position="102"/>
    </location>
</feature>
<sequence>MLVMLSNMNQSCSVSCRVGGQVAPSPATHRLPWASFTHRSSPRQTVCLPRHHQNDTRRGQVAVHGILDSYRKSQGATVSADDDDPIDKPAAASSMDGADADSPCPVECVQQIYTVKEYDDAIQNASTETLVVIDFYRTACGSCKYIQPGFLKLCKGSTEKHEPVVFLKHNVMDEYDEETDLAHKLKIKNVPLFCFYKGGELVEQFATRERRRIAQAINKHVGHEVLSPN</sequence>
<comment type="caution">
    <text evidence="3">The sequence shown here is derived from an EMBL/GenBank/DDBJ whole genome shotgun (WGS) entry which is preliminary data.</text>
</comment>
<accession>A0AAW1PC70</accession>
<dbReference type="InterPro" id="IPR044176">
    <property type="entry name" value="TRL4_chloroplastic"/>
</dbReference>
<keyword evidence="4" id="KW-1185">Reference proteome</keyword>
<feature type="domain" description="Thioredoxin" evidence="2">
    <location>
        <begin position="84"/>
        <end position="222"/>
    </location>
</feature>
<dbReference type="CDD" id="cd02947">
    <property type="entry name" value="TRX_family"/>
    <property type="match status" value="1"/>
</dbReference>
<dbReference type="SUPFAM" id="SSF52833">
    <property type="entry name" value="Thioredoxin-like"/>
    <property type="match status" value="1"/>
</dbReference>
<evidence type="ECO:0000256" key="1">
    <source>
        <dbReference type="SAM" id="MobiDB-lite"/>
    </source>
</evidence>
<protein>
    <recommendedName>
        <fullName evidence="2">Thioredoxin domain-containing protein</fullName>
    </recommendedName>
</protein>
<name>A0AAW1PC70_9CHLO</name>
<dbReference type="InterPro" id="IPR013766">
    <property type="entry name" value="Thioredoxin_domain"/>
</dbReference>
<evidence type="ECO:0000259" key="2">
    <source>
        <dbReference type="PROSITE" id="PS51352"/>
    </source>
</evidence>
<dbReference type="Proteomes" id="UP001489004">
    <property type="component" value="Unassembled WGS sequence"/>
</dbReference>
<dbReference type="AlphaFoldDB" id="A0AAW1PC70"/>
<organism evidence="3 4">
    <name type="scientific">[Myrmecia] bisecta</name>
    <dbReference type="NCBI Taxonomy" id="41462"/>
    <lineage>
        <taxon>Eukaryota</taxon>
        <taxon>Viridiplantae</taxon>
        <taxon>Chlorophyta</taxon>
        <taxon>core chlorophytes</taxon>
        <taxon>Trebouxiophyceae</taxon>
        <taxon>Trebouxiales</taxon>
        <taxon>Trebouxiaceae</taxon>
        <taxon>Myrmecia</taxon>
    </lineage>
</organism>
<evidence type="ECO:0000313" key="3">
    <source>
        <dbReference type="EMBL" id="KAK9805662.1"/>
    </source>
</evidence>
<dbReference type="Gene3D" id="3.40.30.10">
    <property type="entry name" value="Glutaredoxin"/>
    <property type="match status" value="1"/>
</dbReference>
<dbReference type="PANTHER" id="PTHR47912:SF1">
    <property type="entry name" value="THIOREDOXIN-LIKE 4, CHLOROPLASTIC"/>
    <property type="match status" value="1"/>
</dbReference>
<gene>
    <name evidence="3" type="ORF">WJX72_010705</name>
</gene>
<dbReference type="PROSITE" id="PS51352">
    <property type="entry name" value="THIOREDOXIN_2"/>
    <property type="match status" value="1"/>
</dbReference>
<proteinExistence type="predicted"/>